<feature type="compositionally biased region" description="Polar residues" evidence="1">
    <location>
        <begin position="154"/>
        <end position="165"/>
    </location>
</feature>
<keyword evidence="2" id="KW-0472">Membrane</keyword>
<feature type="compositionally biased region" description="Polar residues" evidence="1">
    <location>
        <begin position="195"/>
        <end position="205"/>
    </location>
</feature>
<proteinExistence type="predicted"/>
<accession>A0A7G7CS65</accession>
<name>A0A7G7CS65_9CORY</name>
<dbReference type="AlphaFoldDB" id="A0A7G7CS65"/>
<evidence type="ECO:0000313" key="3">
    <source>
        <dbReference type="EMBL" id="QNE90431.1"/>
    </source>
</evidence>
<feature type="transmembrane region" description="Helical" evidence="2">
    <location>
        <begin position="109"/>
        <end position="128"/>
    </location>
</feature>
<keyword evidence="2" id="KW-0812">Transmembrane</keyword>
<feature type="transmembrane region" description="Helical" evidence="2">
    <location>
        <begin position="78"/>
        <end position="97"/>
    </location>
</feature>
<keyword evidence="4" id="KW-1185">Reference proteome</keyword>
<dbReference type="Proteomes" id="UP000515743">
    <property type="component" value="Chromosome"/>
</dbReference>
<gene>
    <name evidence="3" type="ORF">H0194_01290</name>
</gene>
<feature type="region of interest" description="Disordered" evidence="1">
    <location>
        <begin position="152"/>
        <end position="205"/>
    </location>
</feature>
<feature type="compositionally biased region" description="Basic and acidic residues" evidence="1">
    <location>
        <begin position="166"/>
        <end position="183"/>
    </location>
</feature>
<reference evidence="3 4" key="1">
    <citation type="submission" date="2020-07" db="EMBL/GenBank/DDBJ databases">
        <title>Complete genome and description of Corynebacterium incognita strain Marseille-Q3630 sp. nov.</title>
        <authorList>
            <person name="Boxberger M."/>
        </authorList>
    </citation>
    <scope>NUCLEOTIDE SEQUENCE [LARGE SCALE GENOMIC DNA]</scope>
    <source>
        <strain evidence="3 4">Marseille-Q3630</strain>
    </source>
</reference>
<dbReference type="EMBL" id="CP059404">
    <property type="protein sequence ID" value="QNE90431.1"/>
    <property type="molecule type" value="Genomic_DNA"/>
</dbReference>
<organism evidence="3 4">
    <name type="scientific">Corynebacterium incognita</name>
    <dbReference type="NCBI Taxonomy" id="2754725"/>
    <lineage>
        <taxon>Bacteria</taxon>
        <taxon>Bacillati</taxon>
        <taxon>Actinomycetota</taxon>
        <taxon>Actinomycetes</taxon>
        <taxon>Mycobacteriales</taxon>
        <taxon>Corynebacteriaceae</taxon>
        <taxon>Corynebacterium</taxon>
    </lineage>
</organism>
<keyword evidence="2" id="KW-1133">Transmembrane helix</keyword>
<feature type="transmembrane region" description="Helical" evidence="2">
    <location>
        <begin position="52"/>
        <end position="71"/>
    </location>
</feature>
<protein>
    <submittedName>
        <fullName evidence="3">Uncharacterized protein</fullName>
    </submittedName>
</protein>
<sequence>MDLGGQVWPLAVAVLLFVVYLFLPHAGAASGWEVVFHQPAAAAADVKITERVFSDLLALGVGVFTVLLLATRRAAFGLIAWMLVAVAFFGSIFAFWMRGAAQVPAGIGMYIGVLSAGVAFVAYSLVALRKSPEQLAAEAARKRAAGQLDEVGELQSQLRSGSEPKTQLRSDARRNPLLVDDRRKRAAARHKRGDTGSSNGPGADA</sequence>
<evidence type="ECO:0000313" key="4">
    <source>
        <dbReference type="Proteomes" id="UP000515743"/>
    </source>
</evidence>
<dbReference type="KEGG" id="cik:H0194_01290"/>
<evidence type="ECO:0000256" key="1">
    <source>
        <dbReference type="SAM" id="MobiDB-lite"/>
    </source>
</evidence>
<evidence type="ECO:0000256" key="2">
    <source>
        <dbReference type="SAM" id="Phobius"/>
    </source>
</evidence>